<dbReference type="EMBL" id="JBBXMP010000173">
    <property type="protein sequence ID" value="KAL0060514.1"/>
    <property type="molecule type" value="Genomic_DNA"/>
</dbReference>
<evidence type="ECO:0000256" key="1">
    <source>
        <dbReference type="SAM" id="MobiDB-lite"/>
    </source>
</evidence>
<sequence length="59" mass="6737">MARKTTVKKDKVEDDRGGWRQKDGKDNGEGGKKGDYKVDDGKKDDHKKDEGKDNKEERS</sequence>
<reference evidence="2 3" key="1">
    <citation type="submission" date="2024-05" db="EMBL/GenBank/DDBJ databases">
        <title>A draft genome resource for the thread blight pathogen Marasmius tenuissimus strain MS-2.</title>
        <authorList>
            <person name="Yulfo-Soto G.E."/>
            <person name="Baruah I.K."/>
            <person name="Amoako-Attah I."/>
            <person name="Bukari Y."/>
            <person name="Meinhardt L.W."/>
            <person name="Bailey B.A."/>
            <person name="Cohen S.P."/>
        </authorList>
    </citation>
    <scope>NUCLEOTIDE SEQUENCE [LARGE SCALE GENOMIC DNA]</scope>
    <source>
        <strain evidence="2 3">MS-2</strain>
    </source>
</reference>
<organism evidence="2 3">
    <name type="scientific">Marasmius tenuissimus</name>
    <dbReference type="NCBI Taxonomy" id="585030"/>
    <lineage>
        <taxon>Eukaryota</taxon>
        <taxon>Fungi</taxon>
        <taxon>Dikarya</taxon>
        <taxon>Basidiomycota</taxon>
        <taxon>Agaricomycotina</taxon>
        <taxon>Agaricomycetes</taxon>
        <taxon>Agaricomycetidae</taxon>
        <taxon>Agaricales</taxon>
        <taxon>Marasmiineae</taxon>
        <taxon>Marasmiaceae</taxon>
        <taxon>Marasmius</taxon>
    </lineage>
</organism>
<feature type="compositionally biased region" description="Basic and acidic residues" evidence="1">
    <location>
        <begin position="7"/>
        <end position="59"/>
    </location>
</feature>
<name>A0ABR2ZH43_9AGAR</name>
<protein>
    <submittedName>
        <fullName evidence="2">Uncharacterized protein</fullName>
    </submittedName>
</protein>
<evidence type="ECO:0000313" key="3">
    <source>
        <dbReference type="Proteomes" id="UP001437256"/>
    </source>
</evidence>
<gene>
    <name evidence="2" type="ORF">AAF712_012704</name>
</gene>
<comment type="caution">
    <text evidence="2">The sequence shown here is derived from an EMBL/GenBank/DDBJ whole genome shotgun (WGS) entry which is preliminary data.</text>
</comment>
<keyword evidence="3" id="KW-1185">Reference proteome</keyword>
<dbReference type="Proteomes" id="UP001437256">
    <property type="component" value="Unassembled WGS sequence"/>
</dbReference>
<accession>A0ABR2ZH43</accession>
<evidence type="ECO:0000313" key="2">
    <source>
        <dbReference type="EMBL" id="KAL0060514.1"/>
    </source>
</evidence>
<feature type="region of interest" description="Disordered" evidence="1">
    <location>
        <begin position="1"/>
        <end position="59"/>
    </location>
</feature>
<proteinExistence type="predicted"/>